<evidence type="ECO:0000256" key="1">
    <source>
        <dbReference type="ARBA" id="ARBA00022676"/>
    </source>
</evidence>
<dbReference type="AlphaFoldDB" id="A0A1I7II44"/>
<dbReference type="eggNOG" id="COG1922">
    <property type="taxonomic scope" value="Bacteria"/>
</dbReference>
<organism evidence="3 4">
    <name type="scientific">Alicyclobacillus macrosporangiidus</name>
    <dbReference type="NCBI Taxonomy" id="392015"/>
    <lineage>
        <taxon>Bacteria</taxon>
        <taxon>Bacillati</taxon>
        <taxon>Bacillota</taxon>
        <taxon>Bacilli</taxon>
        <taxon>Bacillales</taxon>
        <taxon>Alicyclobacillaceae</taxon>
        <taxon>Alicyclobacillus</taxon>
    </lineage>
</organism>
<evidence type="ECO:0000256" key="2">
    <source>
        <dbReference type="ARBA" id="ARBA00022679"/>
    </source>
</evidence>
<name>A0A1I7II44_9BACL</name>
<dbReference type="Proteomes" id="UP000183508">
    <property type="component" value="Unassembled WGS sequence"/>
</dbReference>
<proteinExistence type="predicted"/>
<dbReference type="InterPro" id="IPR004629">
    <property type="entry name" value="WecG_TagA_CpsF"/>
</dbReference>
<keyword evidence="1" id="KW-0328">Glycosyltransferase</keyword>
<dbReference type="EMBL" id="FPBV01000006">
    <property type="protein sequence ID" value="SFU72600.1"/>
    <property type="molecule type" value="Genomic_DNA"/>
</dbReference>
<dbReference type="PANTHER" id="PTHR34136:SF1">
    <property type="entry name" value="UDP-N-ACETYL-D-MANNOSAMINURONIC ACID TRANSFERASE"/>
    <property type="match status" value="1"/>
</dbReference>
<dbReference type="NCBIfam" id="TIGR00696">
    <property type="entry name" value="wecG_tagA_cpsF"/>
    <property type="match status" value="1"/>
</dbReference>
<keyword evidence="2 3" id="KW-0808">Transferase</keyword>
<dbReference type="GO" id="GO:0016758">
    <property type="term" value="F:hexosyltransferase activity"/>
    <property type="evidence" value="ECO:0007669"/>
    <property type="project" value="TreeGrafter"/>
</dbReference>
<dbReference type="STRING" id="392015.SAMN05421543_106234"/>
<dbReference type="Pfam" id="PF03808">
    <property type="entry name" value="Glyco_tran_WecG"/>
    <property type="match status" value="1"/>
</dbReference>
<evidence type="ECO:0000313" key="3">
    <source>
        <dbReference type="EMBL" id="SFU72600.1"/>
    </source>
</evidence>
<sequence>MKGWSTLPEHDTVAHVLGVRFDCLTRREAVERILQWMDEGSRRMVITAGPEFVMMTERDGELKQIARAADLVTPDGIGVVWAARRQGHRVPERVTGVELVAELLDTAQARRLSLRVYVLGAREEALQACLTRFRQRYPELTFAGRNGYFEAREWPGILSEIESFGPNLWLVGLGQPRQERLIFESLGGLPPCVAIGVGGSIDVWGGVVKRAPAVFRRLNMEWLYRLLRQPSRWRRQLALPRFAWRVLRGR</sequence>
<dbReference type="PANTHER" id="PTHR34136">
    <property type="match status" value="1"/>
</dbReference>
<keyword evidence="4" id="KW-1185">Reference proteome</keyword>
<protein>
    <submittedName>
        <fullName evidence="3">N-acetylglucosaminyldiphosphoundecaprenol N-acetyl-beta-D-mannosaminyltransferase</fullName>
    </submittedName>
</protein>
<evidence type="ECO:0000313" key="4">
    <source>
        <dbReference type="Proteomes" id="UP000183508"/>
    </source>
</evidence>
<reference evidence="4" key="1">
    <citation type="submission" date="2016-10" db="EMBL/GenBank/DDBJ databases">
        <authorList>
            <person name="Varghese N."/>
        </authorList>
    </citation>
    <scope>NUCLEOTIDE SEQUENCE [LARGE SCALE GENOMIC DNA]</scope>
    <source>
        <strain evidence="4">DSM 17980</strain>
    </source>
</reference>
<accession>A0A1I7II44</accession>
<gene>
    <name evidence="3" type="ORF">SAMN05421543_106234</name>
</gene>
<dbReference type="CDD" id="cd06533">
    <property type="entry name" value="Glyco_transf_WecG_TagA"/>
    <property type="match status" value="1"/>
</dbReference>